<dbReference type="Proteomes" id="UP000535890">
    <property type="component" value="Unassembled WGS sequence"/>
</dbReference>
<dbReference type="EMBL" id="JACCBN010000001">
    <property type="protein sequence ID" value="NYD38110.1"/>
    <property type="molecule type" value="Genomic_DNA"/>
</dbReference>
<accession>A0A7Y9J792</accession>
<evidence type="ECO:0000313" key="1">
    <source>
        <dbReference type="EMBL" id="NYD38110.1"/>
    </source>
</evidence>
<sequence length="79" mass="8574">MLVAVLIPVLLLVATVLLERFESRVLDVPTRRRPVRPPLRLEAPATTTVAQRHLAAVPEPLVLDVAPAAVTDRPLPKAS</sequence>
<organism evidence="1 2">
    <name type="scientific">Actinomycetospora corticicola</name>
    <dbReference type="NCBI Taxonomy" id="663602"/>
    <lineage>
        <taxon>Bacteria</taxon>
        <taxon>Bacillati</taxon>
        <taxon>Actinomycetota</taxon>
        <taxon>Actinomycetes</taxon>
        <taxon>Pseudonocardiales</taxon>
        <taxon>Pseudonocardiaceae</taxon>
        <taxon>Actinomycetospora</taxon>
    </lineage>
</organism>
<dbReference type="AlphaFoldDB" id="A0A7Y9J792"/>
<dbReference type="RefSeq" id="WP_179795602.1">
    <property type="nucleotide sequence ID" value="NZ_BAABHP010000020.1"/>
</dbReference>
<protein>
    <submittedName>
        <fullName evidence="1">Uncharacterized protein</fullName>
    </submittedName>
</protein>
<evidence type="ECO:0000313" key="2">
    <source>
        <dbReference type="Proteomes" id="UP000535890"/>
    </source>
</evidence>
<proteinExistence type="predicted"/>
<comment type="caution">
    <text evidence="1">The sequence shown here is derived from an EMBL/GenBank/DDBJ whole genome shotgun (WGS) entry which is preliminary data.</text>
</comment>
<reference evidence="1 2" key="1">
    <citation type="submission" date="2020-07" db="EMBL/GenBank/DDBJ databases">
        <title>Sequencing the genomes of 1000 actinobacteria strains.</title>
        <authorList>
            <person name="Klenk H.-P."/>
        </authorList>
    </citation>
    <scope>NUCLEOTIDE SEQUENCE [LARGE SCALE GENOMIC DNA]</scope>
    <source>
        <strain evidence="1 2">DSM 45772</strain>
    </source>
</reference>
<name>A0A7Y9J792_9PSEU</name>
<gene>
    <name evidence="1" type="ORF">BJ983_004212</name>
</gene>
<keyword evidence="2" id="KW-1185">Reference proteome</keyword>